<evidence type="ECO:0000313" key="1">
    <source>
        <dbReference type="Proteomes" id="UP000887578"/>
    </source>
</evidence>
<reference evidence="2" key="1">
    <citation type="submission" date="2022-11" db="UniProtKB">
        <authorList>
            <consortium name="WormBaseParasite"/>
        </authorList>
    </citation>
    <scope>IDENTIFICATION</scope>
</reference>
<name>A0A914P9N8_9BILA</name>
<keyword evidence="1" id="KW-1185">Reference proteome</keyword>
<dbReference type="WBParaSite" id="PDA_v2.g14242.t1">
    <property type="protein sequence ID" value="PDA_v2.g14242.t1"/>
    <property type="gene ID" value="PDA_v2.g14242"/>
</dbReference>
<sequence>MTEPPSKTSNHQRLNEMMAHLTPKGATIPYNLSFDSENCIWIASKGGLFKLNPEGDKVMVEKKNIFPKKYAPYCQVIVHGNKVIHAQCEDMADLTEFRILDLEGNIEHEQFIDGKIQSLAISSNGEIFLTKQPAKGAEEFFIYKTTIDVPLGWDEFISEDEICFQSLCSLDNETLVAATCSIPNNIYSKQSIVLLDSETGKIKKKFSEGGKDPGQIYFPRSIQPYKDGILILDKTGRIQHFGRDGSLIAESARIDAYIGNGFVVRNDKAIIACSGIVLADNGESICDDWIEAIKLDGSFWTEL</sequence>
<protein>
    <submittedName>
        <fullName evidence="2">Uncharacterized protein</fullName>
    </submittedName>
</protein>
<evidence type="ECO:0000313" key="2">
    <source>
        <dbReference type="WBParaSite" id="PDA_v2.g14242.t1"/>
    </source>
</evidence>
<organism evidence="1 2">
    <name type="scientific">Panagrolaimus davidi</name>
    <dbReference type="NCBI Taxonomy" id="227884"/>
    <lineage>
        <taxon>Eukaryota</taxon>
        <taxon>Metazoa</taxon>
        <taxon>Ecdysozoa</taxon>
        <taxon>Nematoda</taxon>
        <taxon>Chromadorea</taxon>
        <taxon>Rhabditida</taxon>
        <taxon>Tylenchina</taxon>
        <taxon>Panagrolaimomorpha</taxon>
        <taxon>Panagrolaimoidea</taxon>
        <taxon>Panagrolaimidae</taxon>
        <taxon>Panagrolaimus</taxon>
    </lineage>
</organism>
<proteinExistence type="predicted"/>
<dbReference type="SUPFAM" id="SSF101898">
    <property type="entry name" value="NHL repeat"/>
    <property type="match status" value="1"/>
</dbReference>
<dbReference type="AlphaFoldDB" id="A0A914P9N8"/>
<dbReference type="Proteomes" id="UP000887578">
    <property type="component" value="Unplaced"/>
</dbReference>
<accession>A0A914P9N8</accession>